<protein>
    <submittedName>
        <fullName evidence="1">Uncharacterized protein</fullName>
    </submittedName>
</protein>
<dbReference type="EMBL" id="NHTK01001318">
    <property type="protein sequence ID" value="PPR00322.1"/>
    <property type="molecule type" value="Genomic_DNA"/>
</dbReference>
<reference evidence="1 2" key="1">
    <citation type="journal article" date="2018" name="Evol. Lett.">
        <title>Horizontal gene cluster transfer increased hallucinogenic mushroom diversity.</title>
        <authorList>
            <person name="Reynolds H.T."/>
            <person name="Vijayakumar V."/>
            <person name="Gluck-Thaler E."/>
            <person name="Korotkin H.B."/>
            <person name="Matheny P.B."/>
            <person name="Slot J.C."/>
        </authorList>
    </citation>
    <scope>NUCLEOTIDE SEQUENCE [LARGE SCALE GENOMIC DNA]</scope>
    <source>
        <strain evidence="1 2">2629</strain>
    </source>
</reference>
<sequence>MSPPGNAHLTCVYWKGQFTIAHRGQLEGTIDGPGYLIYVFLSIPGNIENLKKGLEKHVYEVDLDSEEDLLALKATYIRWDAEVLERSIDLTGEVDYQDVMLVMMPHSHFVEEACRALYPSLDRKTSASVLEVIAAAGADSDEDLEKLEHEEPTQKKVPIENYLGMAVSDGHIWIYVVNIDDNTLEIYTNREKGYEGHRFWGIWDKSAYLPCLIYTIGIDEVRRMKTEKEFYSHFYRHNTRPSRRR</sequence>
<dbReference type="Proteomes" id="UP000284842">
    <property type="component" value="Unassembled WGS sequence"/>
</dbReference>
<evidence type="ECO:0000313" key="2">
    <source>
        <dbReference type="Proteomes" id="UP000284842"/>
    </source>
</evidence>
<keyword evidence="2" id="KW-1185">Reference proteome</keyword>
<comment type="caution">
    <text evidence="1">The sequence shown here is derived from an EMBL/GenBank/DDBJ whole genome shotgun (WGS) entry which is preliminary data.</text>
</comment>
<gene>
    <name evidence="1" type="ORF">CVT24_004609</name>
</gene>
<dbReference type="OrthoDB" id="3229878at2759"/>
<proteinExistence type="predicted"/>
<accession>A0A409YBE0</accession>
<dbReference type="InParanoid" id="A0A409YBE0"/>
<name>A0A409YBE0_9AGAR</name>
<dbReference type="AlphaFoldDB" id="A0A409YBE0"/>
<organism evidence="1 2">
    <name type="scientific">Panaeolus cyanescens</name>
    <dbReference type="NCBI Taxonomy" id="181874"/>
    <lineage>
        <taxon>Eukaryota</taxon>
        <taxon>Fungi</taxon>
        <taxon>Dikarya</taxon>
        <taxon>Basidiomycota</taxon>
        <taxon>Agaricomycotina</taxon>
        <taxon>Agaricomycetes</taxon>
        <taxon>Agaricomycetidae</taxon>
        <taxon>Agaricales</taxon>
        <taxon>Agaricineae</taxon>
        <taxon>Galeropsidaceae</taxon>
        <taxon>Panaeolus</taxon>
    </lineage>
</organism>
<evidence type="ECO:0000313" key="1">
    <source>
        <dbReference type="EMBL" id="PPR00322.1"/>
    </source>
</evidence>